<organism evidence="2 3">
    <name type="scientific">Bifidobacterium aemilianum</name>
    <dbReference type="NCBI Taxonomy" id="2493120"/>
    <lineage>
        <taxon>Bacteria</taxon>
        <taxon>Bacillati</taxon>
        <taxon>Actinomycetota</taxon>
        <taxon>Actinomycetes</taxon>
        <taxon>Bifidobacteriales</taxon>
        <taxon>Bifidobacteriaceae</taxon>
        <taxon>Bifidobacterium</taxon>
    </lineage>
</organism>
<proteinExistence type="predicted"/>
<dbReference type="InterPro" id="IPR050678">
    <property type="entry name" value="DNA_Partitioning_ATPase"/>
</dbReference>
<dbReference type="PANTHER" id="PTHR13696:SF99">
    <property type="entry name" value="COBYRINIC ACID AC-DIAMIDE SYNTHASE"/>
    <property type="match status" value="1"/>
</dbReference>
<dbReference type="Pfam" id="PF01656">
    <property type="entry name" value="CbiA"/>
    <property type="match status" value="1"/>
</dbReference>
<dbReference type="AlphaFoldDB" id="A0A366K982"/>
<dbReference type="Proteomes" id="UP000252530">
    <property type="component" value="Unassembled WGS sequence"/>
</dbReference>
<protein>
    <recommendedName>
        <fullName evidence="1">CobQ/CobB/MinD/ParA nucleotide binding domain-containing protein</fullName>
    </recommendedName>
</protein>
<dbReference type="InterPro" id="IPR027417">
    <property type="entry name" value="P-loop_NTPase"/>
</dbReference>
<evidence type="ECO:0000259" key="1">
    <source>
        <dbReference type="Pfam" id="PF01656"/>
    </source>
</evidence>
<dbReference type="SUPFAM" id="SSF52540">
    <property type="entry name" value="P-loop containing nucleoside triphosphate hydrolases"/>
    <property type="match status" value="1"/>
</dbReference>
<comment type="caution">
    <text evidence="2">The sequence shown here is derived from an EMBL/GenBank/DDBJ whole genome shotgun (WGS) entry which is preliminary data.</text>
</comment>
<dbReference type="PANTHER" id="PTHR13696">
    <property type="entry name" value="P-LOOP CONTAINING NUCLEOSIDE TRIPHOSPHATE HYDROLASE"/>
    <property type="match status" value="1"/>
</dbReference>
<dbReference type="RefSeq" id="WP_113860126.1">
    <property type="nucleotide sequence ID" value="NZ_PDCG01000003.1"/>
</dbReference>
<dbReference type="InterPro" id="IPR002586">
    <property type="entry name" value="CobQ/CobB/MinD/ParA_Nub-bd_dom"/>
</dbReference>
<evidence type="ECO:0000313" key="3">
    <source>
        <dbReference type="Proteomes" id="UP000252530"/>
    </source>
</evidence>
<evidence type="ECO:0000313" key="2">
    <source>
        <dbReference type="EMBL" id="RBP97877.1"/>
    </source>
</evidence>
<accession>A0A366K982</accession>
<name>A0A366K982_9BIFI</name>
<dbReference type="EMBL" id="PDCG01000003">
    <property type="protein sequence ID" value="RBP97877.1"/>
    <property type="molecule type" value="Genomic_DNA"/>
</dbReference>
<gene>
    <name evidence="2" type="ORF">CRD60_04650</name>
</gene>
<sequence>MRIGLVNFKGGVAKTTSSIYLAAAACVRDLEVTVHDLDPHAEATKWARISRQLGHPLPFPVLAANGETLEDLADDRKLHILDAAPSGPGLESAIAHADLVIVPTSESAADVQQTWMALDTLKSRGVPAWVLMCRAEPRTRSFREAIGALDSRGVPRFDTVIGKSQALKHGPAVDLGIGASRSPRLAGYGQVLAELGEEGLL</sequence>
<dbReference type="Gene3D" id="3.40.50.300">
    <property type="entry name" value="P-loop containing nucleotide triphosphate hydrolases"/>
    <property type="match status" value="1"/>
</dbReference>
<dbReference type="OrthoDB" id="9804460at2"/>
<reference evidence="2 3" key="1">
    <citation type="submission" date="2017-10" db="EMBL/GenBank/DDBJ databases">
        <title>Bifidobacterium xylocopum sp. nov. and Bifidobacterium aemilianum sp. nov., from the carpenter bee (Xylocopa violacea) digestive tract.</title>
        <authorList>
            <person name="Alberoni D."/>
            <person name="Baffoni L."/>
            <person name="Di Gioia D."/>
            <person name="Gaggia F."/>
            <person name="Biavati B."/>
        </authorList>
    </citation>
    <scope>NUCLEOTIDE SEQUENCE [LARGE SCALE GENOMIC DNA]</scope>
    <source>
        <strain evidence="2 3">XV10</strain>
    </source>
</reference>
<dbReference type="CDD" id="cd02042">
    <property type="entry name" value="ParAB_family"/>
    <property type="match status" value="1"/>
</dbReference>
<dbReference type="PROSITE" id="PS51257">
    <property type="entry name" value="PROKAR_LIPOPROTEIN"/>
    <property type="match status" value="1"/>
</dbReference>
<feature type="domain" description="CobQ/CobB/MinD/ParA nucleotide binding" evidence="1">
    <location>
        <begin position="5"/>
        <end position="167"/>
    </location>
</feature>
<keyword evidence="3" id="KW-1185">Reference proteome</keyword>